<keyword evidence="7" id="KW-0413">Isomerase</keyword>
<dbReference type="InterPro" id="IPR027417">
    <property type="entry name" value="P-loop_NTPase"/>
</dbReference>
<protein>
    <recommendedName>
        <fullName evidence="9">DNA 3'-5' helicase</fullName>
        <ecNumber evidence="9">5.6.2.4</ecNumber>
    </recommendedName>
    <alternativeName>
        <fullName evidence="10">DNA 3'-5' helicase II</fullName>
    </alternativeName>
</protein>
<dbReference type="InterPro" id="IPR000212">
    <property type="entry name" value="DNA_helicase_UvrD/REP"/>
</dbReference>
<organism evidence="16 17">
    <name type="scientific">Candidatus Rhabdochlamydia porcellionis</name>
    <dbReference type="NCBI Taxonomy" id="225148"/>
    <lineage>
        <taxon>Bacteria</taxon>
        <taxon>Pseudomonadati</taxon>
        <taxon>Chlamydiota</taxon>
        <taxon>Chlamydiia</taxon>
        <taxon>Parachlamydiales</taxon>
        <taxon>Candidatus Rhabdochlamydiaceae</taxon>
        <taxon>Candidatus Rhabdochlamydia</taxon>
    </lineage>
</organism>
<feature type="domain" description="UvrD-like helicase C-terminal" evidence="15">
    <location>
        <begin position="276"/>
        <end position="553"/>
    </location>
</feature>
<dbReference type="GO" id="GO:0016787">
    <property type="term" value="F:hydrolase activity"/>
    <property type="evidence" value="ECO:0007669"/>
    <property type="project" value="UniProtKB-KW"/>
</dbReference>
<evidence type="ECO:0000256" key="9">
    <source>
        <dbReference type="ARBA" id="ARBA00034808"/>
    </source>
</evidence>
<evidence type="ECO:0000256" key="13">
    <source>
        <dbReference type="SAM" id="Coils"/>
    </source>
</evidence>
<dbReference type="PROSITE" id="PS51198">
    <property type="entry name" value="UVRD_HELICASE_ATP_BIND"/>
    <property type="match status" value="1"/>
</dbReference>
<keyword evidence="6" id="KW-0238">DNA-binding</keyword>
<dbReference type="EC" id="5.6.2.4" evidence="9"/>
<keyword evidence="17" id="KW-1185">Reference proteome</keyword>
<dbReference type="CDD" id="cd18807">
    <property type="entry name" value="SF1_C_UvrD"/>
    <property type="match status" value="1"/>
</dbReference>
<reference evidence="16 17" key="1">
    <citation type="submission" date="2020-01" db="EMBL/GenBank/DDBJ databases">
        <authorList>
            <person name="Sixt B."/>
            <person name="Schulz F."/>
            <person name="Kostanjsek R."/>
            <person name="Koestlbacher S."/>
            <person name="Collingro A."/>
            <person name="Toenshoff E."/>
            <person name="Horn M."/>
        </authorList>
    </citation>
    <scope>NUCLEOTIDE SEQUENCE [LARGE SCALE GENOMIC DNA]</scope>
    <source>
        <strain evidence="16 17">15C</strain>
    </source>
</reference>
<name>A0ABX8Z186_9BACT</name>
<comment type="catalytic activity">
    <reaction evidence="8">
        <text>Couples ATP hydrolysis with the unwinding of duplex DNA by translocating in the 3'-5' direction.</text>
        <dbReference type="EC" id="5.6.2.4"/>
    </reaction>
</comment>
<dbReference type="RefSeq" id="WP_194844648.1">
    <property type="nucleotide sequence ID" value="NZ_CP075585.1"/>
</dbReference>
<evidence type="ECO:0000256" key="5">
    <source>
        <dbReference type="ARBA" id="ARBA00022840"/>
    </source>
</evidence>
<keyword evidence="3 12" id="KW-0378">Hydrolase</keyword>
<dbReference type="EMBL" id="CP075585">
    <property type="protein sequence ID" value="QZA59414.1"/>
    <property type="molecule type" value="Genomic_DNA"/>
</dbReference>
<dbReference type="Pfam" id="PF00580">
    <property type="entry name" value="UvrD-helicase"/>
    <property type="match status" value="1"/>
</dbReference>
<evidence type="ECO:0000313" key="17">
    <source>
        <dbReference type="Proteomes" id="UP000822862"/>
    </source>
</evidence>
<dbReference type="InterPro" id="IPR014016">
    <property type="entry name" value="UvrD-like_ATP-bd"/>
</dbReference>
<sequence length="703" mass="81101">MDFLEQLNSQQRSATTHIEGPLLILAGAGSGKTRVVTYRIAYLLKIGVPSSEILAVTFTNKAADEMRQRIFHLTQETILSCTFHSLCARILRESITLLNYRSDFTIYDEEDGEKVIRECLKALGLKEDKTTLKTLKIQISQAKNALTQPENISFDESPLCQVYGMYQQKLKEYNALDFDDLLYLTVGLLKSNSQALDTYQKRWSFILIDEYQDTNMAQYMLIRLLAALHNNVFAVGDPDQSIYSWRGANVHNILNFEKDFSGAKVIALEENYRSHSLILKAANSLIQHNEGRYPKNLWSKRTEGEKITLYLADTEYEEARFVISQIHKLHIDQKMHLNECAIFFRTHSQSRLFEDYLLKENIPYVIVGGLSFYQRKEIKDLLAWLRMALASTDFIAFSRTINLPKRGLGDTTLQKLREVVEKYKMDILTCAQGILNSQIPCKLSSKQLQGLKEYTDLILSLQKNALQKTKISLLIEQIIYQSRYLDYLREDPDSYQDRRGNIEELITKATEWEEENKDASLTQFLEELTLKSTSEKPEKNDHIRLMTLHNGKGLEFSCVFIVGLEEELLPHINAIGHSDALEEERRLCYVGMTRAKDLLFLTAARQRHLWGTAKIMRPSRFLSEIPSTFIQIPSKKPIETYTYQQAEQKHFQEGDRVFHKSFGLGIIQKQYNTSLGMTYDVFFPQSKTLRSLVAKYAKLLPAD</sequence>
<evidence type="ECO:0000256" key="11">
    <source>
        <dbReference type="ARBA" id="ARBA00048988"/>
    </source>
</evidence>
<evidence type="ECO:0000259" key="15">
    <source>
        <dbReference type="PROSITE" id="PS51217"/>
    </source>
</evidence>
<evidence type="ECO:0000256" key="4">
    <source>
        <dbReference type="ARBA" id="ARBA00022806"/>
    </source>
</evidence>
<evidence type="ECO:0000256" key="1">
    <source>
        <dbReference type="ARBA" id="ARBA00009922"/>
    </source>
</evidence>
<dbReference type="SUPFAM" id="SSF52540">
    <property type="entry name" value="P-loop containing nucleoside triphosphate hydrolases"/>
    <property type="match status" value="1"/>
</dbReference>
<keyword evidence="4 12" id="KW-0347">Helicase</keyword>
<reference evidence="16 17" key="2">
    <citation type="submission" date="2021-05" db="EMBL/GenBank/DDBJ databases">
        <title>Ecology and evolution of chlamydial symbionts of arthropods.</title>
        <authorList>
            <person name="Halter T."/>
            <person name="Sixt B.S."/>
            <person name="Toenshoff E.R."/>
            <person name="Koestlbacher S."/>
            <person name="Schulz F."/>
            <person name="Kostanjsek R."/>
            <person name="Collingro A."/>
            <person name="Hendrickx F."/>
            <person name="Horn M."/>
        </authorList>
    </citation>
    <scope>NUCLEOTIDE SEQUENCE [LARGE SCALE GENOMIC DNA]</scope>
    <source>
        <strain evidence="16 17">15C</strain>
    </source>
</reference>
<feature type="domain" description="UvrD-like helicase ATP-binding" evidence="14">
    <location>
        <begin position="5"/>
        <end position="275"/>
    </location>
</feature>
<dbReference type="Pfam" id="PF13361">
    <property type="entry name" value="UvrD_C"/>
    <property type="match status" value="1"/>
</dbReference>
<dbReference type="GO" id="GO:0003678">
    <property type="term" value="F:DNA helicase activity"/>
    <property type="evidence" value="ECO:0007669"/>
    <property type="project" value="UniProtKB-EC"/>
</dbReference>
<evidence type="ECO:0000313" key="16">
    <source>
        <dbReference type="EMBL" id="QZA59414.1"/>
    </source>
</evidence>
<keyword evidence="2 12" id="KW-0547">Nucleotide-binding</keyword>
<dbReference type="InterPro" id="IPR014017">
    <property type="entry name" value="DNA_helicase_UvrD-like_C"/>
</dbReference>
<comment type="catalytic activity">
    <reaction evidence="11">
        <text>ATP + H2O = ADP + phosphate + H(+)</text>
        <dbReference type="Rhea" id="RHEA:13065"/>
        <dbReference type="ChEBI" id="CHEBI:15377"/>
        <dbReference type="ChEBI" id="CHEBI:15378"/>
        <dbReference type="ChEBI" id="CHEBI:30616"/>
        <dbReference type="ChEBI" id="CHEBI:43474"/>
        <dbReference type="ChEBI" id="CHEBI:456216"/>
        <dbReference type="EC" id="5.6.2.4"/>
    </reaction>
</comment>
<evidence type="ECO:0000256" key="2">
    <source>
        <dbReference type="ARBA" id="ARBA00022741"/>
    </source>
</evidence>
<proteinExistence type="inferred from homology"/>
<gene>
    <name evidence="16" type="ORF">RHAB15C_0001301</name>
</gene>
<evidence type="ECO:0000256" key="7">
    <source>
        <dbReference type="ARBA" id="ARBA00023235"/>
    </source>
</evidence>
<dbReference type="Proteomes" id="UP000822862">
    <property type="component" value="Chromosome"/>
</dbReference>
<evidence type="ECO:0000256" key="12">
    <source>
        <dbReference type="PROSITE-ProRule" id="PRU00560"/>
    </source>
</evidence>
<accession>A0ABX8Z186</accession>
<dbReference type="CDD" id="cd17932">
    <property type="entry name" value="DEXQc_UvrD"/>
    <property type="match status" value="1"/>
</dbReference>
<evidence type="ECO:0000256" key="6">
    <source>
        <dbReference type="ARBA" id="ARBA00023125"/>
    </source>
</evidence>
<evidence type="ECO:0000259" key="14">
    <source>
        <dbReference type="PROSITE" id="PS51198"/>
    </source>
</evidence>
<feature type="coiled-coil region" evidence="13">
    <location>
        <begin position="495"/>
        <end position="522"/>
    </location>
</feature>
<feature type="binding site" evidence="12">
    <location>
        <begin position="26"/>
        <end position="33"/>
    </location>
    <ligand>
        <name>ATP</name>
        <dbReference type="ChEBI" id="CHEBI:30616"/>
    </ligand>
</feature>
<evidence type="ECO:0000256" key="8">
    <source>
        <dbReference type="ARBA" id="ARBA00034617"/>
    </source>
</evidence>
<dbReference type="InterPro" id="IPR013986">
    <property type="entry name" value="DExx_box_DNA_helicase_dom_sf"/>
</dbReference>
<dbReference type="PANTHER" id="PTHR11070">
    <property type="entry name" value="UVRD / RECB / PCRA DNA HELICASE FAMILY MEMBER"/>
    <property type="match status" value="1"/>
</dbReference>
<dbReference type="PANTHER" id="PTHR11070:SF2">
    <property type="entry name" value="ATP-DEPENDENT DNA HELICASE SRS2"/>
    <property type="match status" value="1"/>
</dbReference>
<dbReference type="PROSITE" id="PS51217">
    <property type="entry name" value="UVRD_HELICASE_CTER"/>
    <property type="match status" value="1"/>
</dbReference>
<dbReference type="Gene3D" id="3.40.50.300">
    <property type="entry name" value="P-loop containing nucleotide triphosphate hydrolases"/>
    <property type="match status" value="2"/>
</dbReference>
<keyword evidence="5 12" id="KW-0067">ATP-binding</keyword>
<keyword evidence="13" id="KW-0175">Coiled coil</keyword>
<comment type="similarity">
    <text evidence="1">Belongs to the helicase family. UvrD subfamily.</text>
</comment>
<evidence type="ECO:0000256" key="10">
    <source>
        <dbReference type="ARBA" id="ARBA00034923"/>
    </source>
</evidence>
<dbReference type="Gene3D" id="1.10.10.160">
    <property type="match status" value="1"/>
</dbReference>
<evidence type="ECO:0000256" key="3">
    <source>
        <dbReference type="ARBA" id="ARBA00022801"/>
    </source>
</evidence>
<dbReference type="Gene3D" id="1.10.486.10">
    <property type="entry name" value="PCRA, domain 4"/>
    <property type="match status" value="1"/>
</dbReference>